<dbReference type="RefSeq" id="XP_060280396.1">
    <property type="nucleotide sequence ID" value="XM_060425613.1"/>
</dbReference>
<dbReference type="InterPro" id="IPR011990">
    <property type="entry name" value="TPR-like_helical_dom_sf"/>
</dbReference>
<dbReference type="PANTHER" id="PTHR46082">
    <property type="entry name" value="ATP/GTP-BINDING PROTEIN-RELATED"/>
    <property type="match status" value="1"/>
</dbReference>
<feature type="domain" description="Protein kinase" evidence="4">
    <location>
        <begin position="78"/>
        <end position="419"/>
    </location>
</feature>
<feature type="repeat" description="ANK" evidence="1">
    <location>
        <begin position="1009"/>
        <end position="1042"/>
    </location>
</feature>
<feature type="region of interest" description="Disordered" evidence="3">
    <location>
        <begin position="2293"/>
        <end position="2322"/>
    </location>
</feature>
<dbReference type="SMART" id="SM00220">
    <property type="entry name" value="S_TKc"/>
    <property type="match status" value="1"/>
</dbReference>
<dbReference type="Gene3D" id="1.10.510.10">
    <property type="entry name" value="Transferase(Phosphotransferase) domain 1"/>
    <property type="match status" value="1"/>
</dbReference>
<dbReference type="Pfam" id="PF00069">
    <property type="entry name" value="Pkinase"/>
    <property type="match status" value="1"/>
</dbReference>
<evidence type="ECO:0000256" key="2">
    <source>
        <dbReference type="SAM" id="Coils"/>
    </source>
</evidence>
<dbReference type="PROSITE" id="PS00108">
    <property type="entry name" value="PROTEIN_KINASE_ST"/>
    <property type="match status" value="1"/>
</dbReference>
<dbReference type="SMART" id="SM00028">
    <property type="entry name" value="TPR"/>
    <property type="match status" value="5"/>
</dbReference>
<dbReference type="PROSITE" id="PS50297">
    <property type="entry name" value="ANK_REP_REGION"/>
    <property type="match status" value="1"/>
</dbReference>
<evidence type="ECO:0000256" key="1">
    <source>
        <dbReference type="PROSITE-ProRule" id="PRU00023"/>
    </source>
</evidence>
<gene>
    <name evidence="5" type="ORF">QBC33DRAFT_498295</name>
</gene>
<evidence type="ECO:0000259" key="4">
    <source>
        <dbReference type="PROSITE" id="PS50011"/>
    </source>
</evidence>
<comment type="caution">
    <text evidence="5">The sequence shown here is derived from an EMBL/GenBank/DDBJ whole genome shotgun (WGS) entry which is preliminary data.</text>
</comment>
<dbReference type="SUPFAM" id="SSF56112">
    <property type="entry name" value="Protein kinase-like (PK-like)"/>
    <property type="match status" value="1"/>
</dbReference>
<dbReference type="EMBL" id="MU839022">
    <property type="protein sequence ID" value="KAK1764183.1"/>
    <property type="molecule type" value="Genomic_DNA"/>
</dbReference>
<feature type="coiled-coil region" evidence="2">
    <location>
        <begin position="1310"/>
        <end position="1337"/>
    </location>
</feature>
<dbReference type="InterPro" id="IPR008271">
    <property type="entry name" value="Ser/Thr_kinase_AS"/>
</dbReference>
<dbReference type="InterPro" id="IPR053137">
    <property type="entry name" value="NLR-like"/>
</dbReference>
<dbReference type="InterPro" id="IPR019734">
    <property type="entry name" value="TPR_rpt"/>
</dbReference>
<dbReference type="SUPFAM" id="SSF48452">
    <property type="entry name" value="TPR-like"/>
    <property type="match status" value="4"/>
</dbReference>
<evidence type="ECO:0000313" key="5">
    <source>
        <dbReference type="EMBL" id="KAK1764183.1"/>
    </source>
</evidence>
<accession>A0AAJ0BTF5</accession>
<dbReference type="InterPro" id="IPR000719">
    <property type="entry name" value="Prot_kinase_dom"/>
</dbReference>
<keyword evidence="1" id="KW-0040">ANK repeat</keyword>
<dbReference type="Gene3D" id="1.25.40.10">
    <property type="entry name" value="Tetratricopeptide repeat domain"/>
    <property type="match status" value="5"/>
</dbReference>
<sequence>MTSILWDVRTILNSSSQVTLPPGSLTDADKPPPRLGPLHVWHYLISLSEDDDIISDLPDKAGKKLKHFKPTDFGRSWNAVPTELGSGTSYSVEKYTLAAKHGSGDEPGSDEPDKPAAVAVKRLNIFRDGAASSQRNSAALQVSVATVLKELRILTHRPLRRHPNLVSLLGYRSEFGLDEGPTAGPPRQSTDVSLVMEFAPHGTLKDFLASDKGRQLDFLTKAHLMHDIAGGLDALHRCGIAHGDVKLENTLVFHGDYRSFRAKLSDLGHALVDLKRAGAKNQRYLGTPLLNAPEVRPRLDLEAPISNLVDADGAYKCDVYSYGLLVWEIILDGARFCKTLGDVISDEDGGDQMVYKLNDLPKEELLLRALTSLESRHDKDNAALVQMLRALLQATLRDDPKDRKTSEEIIKIFRGQTAFHDDDLFIILTRSERTDPLVGAICSTRIGRRLTYCLAPPPQMPPIVQADLVRLLHSICNEATLDAQRRSALYDLGMCTIAGFGTEVADLDKGLGLLIEAAELGSPNALGLVFRLHDALGRELPPSLREMAHPIAEMERDLARLDSQDYLAERIRRLEKLHQQDALGSRYDILHKGEIVISDVSLDDADFHKTLQAKADEDKYDPEQLQCLSRTQIADKTPIQGLLIYVAARLGLLPLIKLLFGLPAPSSGKAHWKIISREHDEDLLAAACHGGHLDMLEFLVSVGAEPAYRRLGTATHWLVMFPDEQAARAMELLLTTRAGKASLQVALPAPGVDMQHYRLRGTPLEFAIAANSAPVVELLIGQLSGFAAKFKDPLTSIGWTDVTFGLAVSLNLSGLLPQLILLELDYRRSRPSFAEKARFNRSLGHPEMGPFGLFELSRPPGPILPLLIHGGSHRAHLESSIDLIVASGICAIDDEDAKGSTALTHAVRFSPCDFGAAAVEALISRGARLGKGETPARVVLGCIAMRHGRSGETITRILLEAGLFPLSTQLLIAAVQTGKVGLVQTILSFDDEQTEKQLDVRHPVIEDGEPLSLLHLALSVPNNASTIRLLLDRGADIDATWEDKTPLEAAISLPACDAETIDLLIARGARLVSSDGTGSSILHRASYSLSRVDGAHVMSHLLSHPRVRALVDVACSEKDSGGPAVSPLYMACFAGNAAAAHALLRAGAATTPPDGMPAAVDMAVAVGRRPQMSPVWVERGDLGDEEAVDGWRRGVEGVVLALLDRTDPGHGRTRLHVAAGLGNRRRVVELIERGGMRALTGDREKLLPTAYVEDFYTLEEAGADPAYVENLRLMVDYLQLRMVEEVSQGPDNPDTIQDFLVDNTAGPSGSTQEQEAISELEARMENIKLTREEMDSSLGDGRESPAEIAARLEKVLETQKQEYGEGDLRVLRTMTSICEIYGILGRIDEAEELHGQVLRGREAQLPPDHEDLYEAYMDHLIILCLRDKFQEAHEYGLRRANDALNTFGVKHPVTIIATAKVALTDRFLGNVQEAISKQELALQLFDQFLLESPSRSLSDAHRLSHISIRNSLVHDYCTTGAYGPASEQAKLLATQLEHAKTNHFFQTFDLLIDGATSLDAHGRYDDSEPILVGIVGSCAKRHGRQRSHCTRTALQRLAAHYGARGMWEEEGRTLQALVDALRLTMGAGHASTLAAVLGLAECRGRQERWLEAAILREQALDGQEQLAADGDGDDGSEVRKVLDIKILLCGTFRSLGEMDKSERYGREALQGCRDRLAEDDDATLKSAEELASTLCYDGKVAEAIDLQRWMLDTLTASYGEMHTKIFRAAEMLCASLLRAGRVDEATVEAERCLRIGTELPGSTNDIVSECLYILASCKEKAGKIEEALQLYQSSIDKANAAPGGDEPTTARRKETLVSMTSLAKLYLETEHYPEGEQLLHKILADAPKAHGTDDNDAVQFAHTYLGYTCEATGRADEAVTHYESSAATARRLHGDSAAETVDCLHDLVRGYLGAGDRVRDAHLLALQVLRYRRERLGEYHADTVDTKIDLCTTYRDLGMWPEAERMQRDVLRYLQARPPDQLPEGGADEVDDEIFCMLYAIAQSCNKQGRYKQAEEFARAALENRIRRRGGAAHPQTILATVDLAYVLVDAGKLPEAEQLSSEAYDASSSLESGPESTDEAVTAAAAAAESLRALVLSRQDGRLAEAEAMQRRVLARYDADDDNDDLASRLTELRFLADLLAKMGRLDEAAEAARDALVAAEVAAGGGGDEDEDIIDGLAGLASVYGKMGRWEEARVVGERARVAVDGWRVPGIYGHVKRHLEVLRALKPVYEALSEEEKLLDVELAIKAQERGNTERRQNHLKSLGLEDERFQLHHPAKTG</sequence>
<keyword evidence="2" id="KW-0175">Coiled coil</keyword>
<dbReference type="InterPro" id="IPR002110">
    <property type="entry name" value="Ankyrin_rpt"/>
</dbReference>
<proteinExistence type="predicted"/>
<reference evidence="5" key="1">
    <citation type="submission" date="2023-06" db="EMBL/GenBank/DDBJ databases">
        <title>Genome-scale phylogeny and comparative genomics of the fungal order Sordariales.</title>
        <authorList>
            <consortium name="Lawrence Berkeley National Laboratory"/>
            <person name="Hensen N."/>
            <person name="Bonometti L."/>
            <person name="Westerberg I."/>
            <person name="Brannstrom I.O."/>
            <person name="Guillou S."/>
            <person name="Cros-Aarteil S."/>
            <person name="Calhoun S."/>
            <person name="Haridas S."/>
            <person name="Kuo A."/>
            <person name="Mondo S."/>
            <person name="Pangilinan J."/>
            <person name="Riley R."/>
            <person name="Labutti K."/>
            <person name="Andreopoulos B."/>
            <person name="Lipzen A."/>
            <person name="Chen C."/>
            <person name="Yanf M."/>
            <person name="Daum C."/>
            <person name="Ng V."/>
            <person name="Clum A."/>
            <person name="Steindorff A."/>
            <person name="Ohm R."/>
            <person name="Martin F."/>
            <person name="Silar P."/>
            <person name="Natvig D."/>
            <person name="Lalanne C."/>
            <person name="Gautier V."/>
            <person name="Ament-Velasquez S.L."/>
            <person name="Kruys A."/>
            <person name="Hutchinson M.I."/>
            <person name="Powell A.J."/>
            <person name="Barry K."/>
            <person name="Miller A.N."/>
            <person name="Grigoriev I.V."/>
            <person name="Debuchy R."/>
            <person name="Gladieux P."/>
            <person name="Thoren M.H."/>
            <person name="Johannesson H."/>
        </authorList>
    </citation>
    <scope>NUCLEOTIDE SEQUENCE</scope>
    <source>
        <strain evidence="5">8032-3</strain>
    </source>
</reference>
<dbReference type="PANTHER" id="PTHR46082:SF6">
    <property type="entry name" value="AAA+ ATPASE DOMAIN-CONTAINING PROTEIN-RELATED"/>
    <property type="match status" value="1"/>
</dbReference>
<dbReference type="GeneID" id="85308800"/>
<dbReference type="PROSITE" id="PS50011">
    <property type="entry name" value="PROTEIN_KINASE_DOM"/>
    <property type="match status" value="1"/>
</dbReference>
<keyword evidence="5" id="KW-0808">Transferase</keyword>
<dbReference type="Proteomes" id="UP001244011">
    <property type="component" value="Unassembled WGS sequence"/>
</dbReference>
<dbReference type="GO" id="GO:0004672">
    <property type="term" value="F:protein kinase activity"/>
    <property type="evidence" value="ECO:0007669"/>
    <property type="project" value="InterPro"/>
</dbReference>
<name>A0AAJ0BTF5_9PEZI</name>
<feature type="repeat" description="ANK" evidence="1">
    <location>
        <begin position="1210"/>
        <end position="1243"/>
    </location>
</feature>
<organism evidence="5 6">
    <name type="scientific">Phialemonium atrogriseum</name>
    <dbReference type="NCBI Taxonomy" id="1093897"/>
    <lineage>
        <taxon>Eukaryota</taxon>
        <taxon>Fungi</taxon>
        <taxon>Dikarya</taxon>
        <taxon>Ascomycota</taxon>
        <taxon>Pezizomycotina</taxon>
        <taxon>Sordariomycetes</taxon>
        <taxon>Sordariomycetidae</taxon>
        <taxon>Cephalothecales</taxon>
        <taxon>Cephalothecaceae</taxon>
        <taxon>Phialemonium</taxon>
    </lineage>
</organism>
<keyword evidence="6" id="KW-1185">Reference proteome</keyword>
<dbReference type="Pfam" id="PF13424">
    <property type="entry name" value="TPR_12"/>
    <property type="match status" value="2"/>
</dbReference>
<dbReference type="InterPro" id="IPR011009">
    <property type="entry name" value="Kinase-like_dom_sf"/>
</dbReference>
<protein>
    <submittedName>
        <fullName evidence="5">Serine threonine kinase</fullName>
    </submittedName>
</protein>
<dbReference type="InterPro" id="IPR036770">
    <property type="entry name" value="Ankyrin_rpt-contain_sf"/>
</dbReference>
<dbReference type="Gene3D" id="1.25.40.20">
    <property type="entry name" value="Ankyrin repeat-containing domain"/>
    <property type="match status" value="2"/>
</dbReference>
<dbReference type="GO" id="GO:0005524">
    <property type="term" value="F:ATP binding"/>
    <property type="evidence" value="ECO:0007669"/>
    <property type="project" value="InterPro"/>
</dbReference>
<dbReference type="SMART" id="SM00248">
    <property type="entry name" value="ANK"/>
    <property type="match status" value="8"/>
</dbReference>
<dbReference type="SUPFAM" id="SSF48403">
    <property type="entry name" value="Ankyrin repeat"/>
    <property type="match status" value="2"/>
</dbReference>
<evidence type="ECO:0000313" key="6">
    <source>
        <dbReference type="Proteomes" id="UP001244011"/>
    </source>
</evidence>
<keyword evidence="5" id="KW-0418">Kinase</keyword>
<dbReference type="PROSITE" id="PS50088">
    <property type="entry name" value="ANK_REPEAT"/>
    <property type="match status" value="2"/>
</dbReference>
<evidence type="ECO:0000256" key="3">
    <source>
        <dbReference type="SAM" id="MobiDB-lite"/>
    </source>
</evidence>